<keyword evidence="14" id="KW-0539">Nucleus</keyword>
<dbReference type="Gene3D" id="3.30.40.10">
    <property type="entry name" value="Zinc/RING finger domain, C3HC4 (zinc finger)"/>
    <property type="match status" value="1"/>
</dbReference>
<evidence type="ECO:0000256" key="18">
    <source>
        <dbReference type="ARBA" id="ARBA00069656"/>
    </source>
</evidence>
<evidence type="ECO:0000256" key="21">
    <source>
        <dbReference type="PROSITE-ProRule" id="PRU00175"/>
    </source>
</evidence>
<dbReference type="GO" id="GO:0061663">
    <property type="term" value="F:NEDD8 ligase activity"/>
    <property type="evidence" value="ECO:0007669"/>
    <property type="project" value="UniProtKB-EC"/>
</dbReference>
<comment type="subunit">
    <text evidence="17">Catalytic component of multiple cullin-5-RING E3 ubiquitin-protein ligase complexes (ECS complexes, also named CRL5 complexes) composed of CUL5, Elongin BC (ELOB and ELOC), RNF7/RBX2 and a variable SOCS box domain-containing protein as substrate-specific recognition component. Also interacts (with lower preference) with CUL1, CUL2, CUL3, CUL4A and CUL4B; additional evidence is however required to confirm this result in vivo. Interacts with UBE2F. Interacts with CSNK2B, the interaction is not affected by phosphorylation by CK2. May also interact with DCUN1D1, DCUN1D2, DCUN1D3, DCUN1D4 and DCUN1D5.</text>
</comment>
<dbReference type="SUPFAM" id="SSF57850">
    <property type="entry name" value="RING/U-box"/>
    <property type="match status" value="1"/>
</dbReference>
<dbReference type="Proteomes" id="UP000009022">
    <property type="component" value="Unassembled WGS sequence"/>
</dbReference>
<dbReference type="KEGG" id="tad:TRIADDRAFT_50751"/>
<dbReference type="OMA" id="RQNNRCP"/>
<dbReference type="GO" id="GO:0035556">
    <property type="term" value="P:intracellular signal transduction"/>
    <property type="evidence" value="ECO:0007669"/>
    <property type="project" value="UniProtKB-ARBA"/>
</dbReference>
<dbReference type="STRING" id="10228.B3S5N1"/>
<gene>
    <name evidence="23" type="ORF">TRIADDRAFT_50751</name>
</gene>
<evidence type="ECO:0000256" key="2">
    <source>
        <dbReference type="ARBA" id="ARBA00004123"/>
    </source>
</evidence>
<evidence type="ECO:0000256" key="4">
    <source>
        <dbReference type="ARBA" id="ARBA00004906"/>
    </source>
</evidence>
<dbReference type="EMBL" id="DS985251">
    <property type="protein sequence ID" value="EDV21928.1"/>
    <property type="molecule type" value="Genomic_DNA"/>
</dbReference>
<evidence type="ECO:0000256" key="3">
    <source>
        <dbReference type="ARBA" id="ARBA00004496"/>
    </source>
</evidence>
<proteinExistence type="inferred from homology"/>
<dbReference type="PhylomeDB" id="B3S5N1"/>
<dbReference type="GO" id="GO:0016567">
    <property type="term" value="P:protein ubiquitination"/>
    <property type="evidence" value="ECO:0000318"/>
    <property type="project" value="GO_Central"/>
</dbReference>
<dbReference type="Pfam" id="PF12678">
    <property type="entry name" value="zf-rbx1"/>
    <property type="match status" value="1"/>
</dbReference>
<protein>
    <recommendedName>
        <fullName evidence="18">RING-box protein 2</fullName>
        <ecNumber evidence="6">2.3.2.27</ecNumber>
        <ecNumber evidence="16">2.3.2.32</ecNumber>
    </recommendedName>
    <alternativeName>
        <fullName evidence="19">RING finger protein 7</fullName>
    </alternativeName>
    <alternativeName>
        <fullName evidence="20">Sensitive to apoptosis gene protein</fullName>
    </alternativeName>
</protein>
<dbReference type="InterPro" id="IPR013083">
    <property type="entry name" value="Znf_RING/FYVE/PHD"/>
</dbReference>
<dbReference type="GO" id="GO:0005634">
    <property type="term" value="C:nucleus"/>
    <property type="evidence" value="ECO:0000318"/>
    <property type="project" value="GO_Central"/>
</dbReference>
<evidence type="ECO:0000256" key="10">
    <source>
        <dbReference type="ARBA" id="ARBA00022771"/>
    </source>
</evidence>
<keyword evidence="11" id="KW-0833">Ubl conjugation pathway</keyword>
<keyword evidence="8" id="KW-0808">Transferase</keyword>
<dbReference type="GO" id="GO:0061630">
    <property type="term" value="F:ubiquitin protein ligase activity"/>
    <property type="evidence" value="ECO:0000318"/>
    <property type="project" value="GO_Central"/>
</dbReference>
<evidence type="ECO:0000313" key="24">
    <source>
        <dbReference type="Proteomes" id="UP000009022"/>
    </source>
</evidence>
<comment type="catalytic activity">
    <reaction evidence="15">
        <text>S-[NEDD8-protein]-yl-[E2 NEDD8-conjugating enzyme]-L-cysteine + [cullin]-L-lysine = [E2 NEDD8-conjugating enzyme]-L-cysteine + N(6)-[NEDD8-protein]-yl-[cullin]-L-lysine.</text>
        <dbReference type="EC" id="2.3.2.32"/>
    </reaction>
</comment>
<evidence type="ECO:0000256" key="1">
    <source>
        <dbReference type="ARBA" id="ARBA00000900"/>
    </source>
</evidence>
<keyword evidence="12" id="KW-0862">Zinc</keyword>
<dbReference type="GO" id="GO:0031466">
    <property type="term" value="C:Cul5-RING ubiquitin ligase complex"/>
    <property type="evidence" value="ECO:0000318"/>
    <property type="project" value="GO_Central"/>
</dbReference>
<dbReference type="GO" id="GO:0008270">
    <property type="term" value="F:zinc ion binding"/>
    <property type="evidence" value="ECO:0007669"/>
    <property type="project" value="UniProtKB-KW"/>
</dbReference>
<evidence type="ECO:0000256" key="9">
    <source>
        <dbReference type="ARBA" id="ARBA00022723"/>
    </source>
</evidence>
<evidence type="ECO:0000256" key="15">
    <source>
        <dbReference type="ARBA" id="ARBA00044896"/>
    </source>
</evidence>
<dbReference type="GO" id="GO:0006511">
    <property type="term" value="P:ubiquitin-dependent protein catabolic process"/>
    <property type="evidence" value="ECO:0000318"/>
    <property type="project" value="GO_Central"/>
</dbReference>
<dbReference type="SMART" id="SM00184">
    <property type="entry name" value="RING"/>
    <property type="match status" value="1"/>
</dbReference>
<dbReference type="CTD" id="6756777"/>
<comment type="catalytic activity">
    <reaction evidence="1">
        <text>S-ubiquitinyl-[E2 ubiquitin-conjugating enzyme]-L-cysteine + [acceptor protein]-L-lysine = [E2 ubiquitin-conjugating enzyme]-L-cysteine + N(6)-ubiquitinyl-[acceptor protein]-L-lysine.</text>
        <dbReference type="EC" id="2.3.2.27"/>
    </reaction>
</comment>
<dbReference type="GO" id="GO:0005829">
    <property type="term" value="C:cytosol"/>
    <property type="evidence" value="ECO:0007669"/>
    <property type="project" value="UniProtKB-ARBA"/>
</dbReference>
<dbReference type="OrthoDB" id="8962942at2759"/>
<evidence type="ECO:0000256" key="5">
    <source>
        <dbReference type="ARBA" id="ARBA00009273"/>
    </source>
</evidence>
<accession>B3S5N1</accession>
<organism evidence="23 24">
    <name type="scientific">Trichoplax adhaerens</name>
    <name type="common">Trichoplax reptans</name>
    <dbReference type="NCBI Taxonomy" id="10228"/>
    <lineage>
        <taxon>Eukaryota</taxon>
        <taxon>Metazoa</taxon>
        <taxon>Placozoa</taxon>
        <taxon>Uniplacotomia</taxon>
        <taxon>Trichoplacea</taxon>
        <taxon>Trichoplacidae</taxon>
        <taxon>Trichoplax</taxon>
    </lineage>
</organism>
<reference evidence="23 24" key="1">
    <citation type="journal article" date="2008" name="Nature">
        <title>The Trichoplax genome and the nature of placozoans.</title>
        <authorList>
            <person name="Srivastava M."/>
            <person name="Begovic E."/>
            <person name="Chapman J."/>
            <person name="Putnam N.H."/>
            <person name="Hellsten U."/>
            <person name="Kawashima T."/>
            <person name="Kuo A."/>
            <person name="Mitros T."/>
            <person name="Salamov A."/>
            <person name="Carpenter M.L."/>
            <person name="Signorovitch A.Y."/>
            <person name="Moreno M.A."/>
            <person name="Kamm K."/>
            <person name="Grimwood J."/>
            <person name="Schmutz J."/>
            <person name="Shapiro H."/>
            <person name="Grigoriev I.V."/>
            <person name="Buss L.W."/>
            <person name="Schierwater B."/>
            <person name="Dellaporta S.L."/>
            <person name="Rokhsar D.S."/>
        </authorList>
    </citation>
    <scope>NUCLEOTIDE SEQUENCE [LARGE SCALE GENOMIC DNA]</scope>
    <source>
        <strain evidence="23 24">Grell-BS-1999</strain>
    </source>
</reference>
<evidence type="ECO:0000256" key="13">
    <source>
        <dbReference type="ARBA" id="ARBA00022990"/>
    </source>
</evidence>
<dbReference type="CDD" id="cd16466">
    <property type="entry name" value="RING-H2_RBX2"/>
    <property type="match status" value="1"/>
</dbReference>
<comment type="subcellular location">
    <subcellularLocation>
        <location evidence="3">Cytoplasm</location>
    </subcellularLocation>
    <subcellularLocation>
        <location evidence="2">Nucleus</location>
    </subcellularLocation>
</comment>
<evidence type="ECO:0000256" key="11">
    <source>
        <dbReference type="ARBA" id="ARBA00022786"/>
    </source>
</evidence>
<evidence type="ECO:0000256" key="7">
    <source>
        <dbReference type="ARBA" id="ARBA00022490"/>
    </source>
</evidence>
<dbReference type="InterPro" id="IPR051031">
    <property type="entry name" value="RING-box_E3_Ubiquitin_Ligase"/>
</dbReference>
<evidence type="ECO:0000259" key="22">
    <source>
        <dbReference type="PROSITE" id="PS50089"/>
    </source>
</evidence>
<dbReference type="FunFam" id="3.30.40.10:FF:000156">
    <property type="entry name" value="RING-box protein 2 isoform X1"/>
    <property type="match status" value="1"/>
</dbReference>
<evidence type="ECO:0000256" key="19">
    <source>
        <dbReference type="ARBA" id="ARBA00078874"/>
    </source>
</evidence>
<sequence length="103" mass="11856">MEKSSTSKSSKPAPKEESLFTIKKWNAVALWSWDVTCDTCAICKLLLVDACMKCQNEIKTEDCVVVWGECNHSFHRCCIASWLNKSNRCPLCQREWIVQRIGR</sequence>
<evidence type="ECO:0000256" key="14">
    <source>
        <dbReference type="ARBA" id="ARBA00023242"/>
    </source>
</evidence>
<name>B3S5N1_TRIAD</name>
<dbReference type="GO" id="GO:0043161">
    <property type="term" value="P:proteasome-mediated ubiquitin-dependent protein catabolic process"/>
    <property type="evidence" value="ECO:0007669"/>
    <property type="project" value="UniProtKB-ARBA"/>
</dbReference>
<dbReference type="EC" id="2.3.2.27" evidence="6"/>
<dbReference type="eggNOG" id="KOG2930">
    <property type="taxonomic scope" value="Eukaryota"/>
</dbReference>
<evidence type="ECO:0000256" key="12">
    <source>
        <dbReference type="ARBA" id="ARBA00022833"/>
    </source>
</evidence>
<evidence type="ECO:0000256" key="6">
    <source>
        <dbReference type="ARBA" id="ARBA00012483"/>
    </source>
</evidence>
<dbReference type="AlphaFoldDB" id="B3S5N1"/>
<evidence type="ECO:0000256" key="8">
    <source>
        <dbReference type="ARBA" id="ARBA00022679"/>
    </source>
</evidence>
<dbReference type="InParanoid" id="B3S5N1"/>
<feature type="domain" description="RING-type" evidence="22">
    <location>
        <begin position="51"/>
        <end position="93"/>
    </location>
</feature>
<dbReference type="EC" id="2.3.2.32" evidence="16"/>
<keyword evidence="10 21" id="KW-0863">Zinc-finger</keyword>
<comment type="similarity">
    <text evidence="5">Belongs to the RING-box family.</text>
</comment>
<dbReference type="GO" id="GO:0097602">
    <property type="term" value="F:cullin family protein binding"/>
    <property type="evidence" value="ECO:0000318"/>
    <property type="project" value="GO_Central"/>
</dbReference>
<evidence type="ECO:0000256" key="20">
    <source>
        <dbReference type="ARBA" id="ARBA00083543"/>
    </source>
</evidence>
<comment type="pathway">
    <text evidence="4">Protein modification; protein ubiquitination.</text>
</comment>
<evidence type="ECO:0000256" key="16">
    <source>
        <dbReference type="ARBA" id="ARBA00044971"/>
    </source>
</evidence>
<evidence type="ECO:0000256" key="17">
    <source>
        <dbReference type="ARBA" id="ARBA00062884"/>
    </source>
</evidence>
<keyword evidence="13" id="KW-0007">Acetylation</keyword>
<evidence type="ECO:0000313" key="23">
    <source>
        <dbReference type="EMBL" id="EDV21928.1"/>
    </source>
</evidence>
<dbReference type="InterPro" id="IPR024766">
    <property type="entry name" value="Znf_RING_H2"/>
</dbReference>
<dbReference type="GeneID" id="6756777"/>
<dbReference type="PANTHER" id="PTHR11210">
    <property type="entry name" value="RING BOX"/>
    <property type="match status" value="1"/>
</dbReference>
<dbReference type="HOGENOM" id="CLU_115512_2_2_1"/>
<dbReference type="InterPro" id="IPR001841">
    <property type="entry name" value="Znf_RING"/>
</dbReference>
<keyword evidence="9" id="KW-0479">Metal-binding</keyword>
<keyword evidence="24" id="KW-1185">Reference proteome</keyword>
<dbReference type="PROSITE" id="PS50089">
    <property type="entry name" value="ZF_RING_2"/>
    <property type="match status" value="1"/>
</dbReference>
<keyword evidence="7" id="KW-0963">Cytoplasm</keyword>
<dbReference type="RefSeq" id="XP_002115565.1">
    <property type="nucleotide sequence ID" value="XM_002115529.1"/>
</dbReference>